<dbReference type="AlphaFoldDB" id="A0A8X6R7J0"/>
<accession>A0A8X6R7J0</accession>
<reference evidence="2" key="1">
    <citation type="submission" date="2020-08" db="EMBL/GenBank/DDBJ databases">
        <title>Multicomponent nature underlies the extraordinary mechanical properties of spider dragline silk.</title>
        <authorList>
            <person name="Kono N."/>
            <person name="Nakamura H."/>
            <person name="Mori M."/>
            <person name="Yoshida Y."/>
            <person name="Ohtoshi R."/>
            <person name="Malay A.D."/>
            <person name="Moran D.A.P."/>
            <person name="Tomita M."/>
            <person name="Numata K."/>
            <person name="Arakawa K."/>
        </authorList>
    </citation>
    <scope>NUCLEOTIDE SEQUENCE</scope>
</reference>
<keyword evidence="3" id="KW-1185">Reference proteome</keyword>
<evidence type="ECO:0000256" key="1">
    <source>
        <dbReference type="SAM" id="MobiDB-lite"/>
    </source>
</evidence>
<comment type="caution">
    <text evidence="2">The sequence shown here is derived from an EMBL/GenBank/DDBJ whole genome shotgun (WGS) entry which is preliminary data.</text>
</comment>
<dbReference type="Proteomes" id="UP000887159">
    <property type="component" value="Unassembled WGS sequence"/>
</dbReference>
<dbReference type="EMBL" id="BMAU01021073">
    <property type="protein sequence ID" value="GFX89570.1"/>
    <property type="molecule type" value="Genomic_DNA"/>
</dbReference>
<evidence type="ECO:0000313" key="2">
    <source>
        <dbReference type="EMBL" id="GFX89570.1"/>
    </source>
</evidence>
<evidence type="ECO:0000313" key="3">
    <source>
        <dbReference type="Proteomes" id="UP000887159"/>
    </source>
</evidence>
<protein>
    <submittedName>
        <fullName evidence="2">Uncharacterized protein</fullName>
    </submittedName>
</protein>
<sequence length="124" mass="14219">MNSKQNLGIRSLEMTFDRMYDSFLIIRVDNDEVEVVPLLTADLFLVDLKLATSERSGERDGQSNSRTLSLDHVSSRRRAMWDESDSILSPGEESRRIMLSGTFKLINETNMPPFLWCPQLMFSA</sequence>
<gene>
    <name evidence="2" type="ORF">TNCV_72631</name>
</gene>
<proteinExistence type="predicted"/>
<organism evidence="2 3">
    <name type="scientific">Trichonephila clavipes</name>
    <name type="common">Golden silk orbweaver</name>
    <name type="synonym">Nephila clavipes</name>
    <dbReference type="NCBI Taxonomy" id="2585209"/>
    <lineage>
        <taxon>Eukaryota</taxon>
        <taxon>Metazoa</taxon>
        <taxon>Ecdysozoa</taxon>
        <taxon>Arthropoda</taxon>
        <taxon>Chelicerata</taxon>
        <taxon>Arachnida</taxon>
        <taxon>Araneae</taxon>
        <taxon>Araneomorphae</taxon>
        <taxon>Entelegynae</taxon>
        <taxon>Araneoidea</taxon>
        <taxon>Nephilidae</taxon>
        <taxon>Trichonephila</taxon>
    </lineage>
</organism>
<feature type="region of interest" description="Disordered" evidence="1">
    <location>
        <begin position="55"/>
        <end position="78"/>
    </location>
</feature>
<name>A0A8X6R7J0_TRICX</name>